<dbReference type="InterPro" id="IPR036633">
    <property type="entry name" value="Prn/Lys/Arg_de-COase_C_sf"/>
</dbReference>
<proteinExistence type="inferred from homology"/>
<dbReference type="GO" id="GO:0016831">
    <property type="term" value="F:carboxy-lyase activity"/>
    <property type="evidence" value="ECO:0007669"/>
    <property type="project" value="UniProtKB-KW"/>
</dbReference>
<dbReference type="InterPro" id="IPR000310">
    <property type="entry name" value="Orn/Lys/Arg_deCO2ase_major_dom"/>
</dbReference>
<comment type="function">
    <text evidence="19">Catalyzes the first oxidative step of the phenylpropanoid pathway in higher plants by transforming trans-cinnamate into p-coumarate. The compounds formed by this pathway are essential components for lignification, pollination, and defense against ultraviolet light, predators and pathogens.</text>
</comment>
<evidence type="ECO:0000256" key="22">
    <source>
        <dbReference type="SAM" id="Phobius"/>
    </source>
</evidence>
<comment type="subcellular location">
    <subcellularLocation>
        <location evidence="2">Membrane</location>
    </subcellularLocation>
</comment>
<evidence type="ECO:0000256" key="4">
    <source>
        <dbReference type="ARBA" id="ARBA00010671"/>
    </source>
</evidence>
<keyword evidence="10 21" id="KW-0408">Iron</keyword>
<comment type="cofactor">
    <cofactor evidence="1 21">
        <name>heme</name>
        <dbReference type="ChEBI" id="CHEBI:30413"/>
    </cofactor>
</comment>
<keyword evidence="22" id="KW-0812">Transmembrane</keyword>
<dbReference type="GO" id="GO:0020037">
    <property type="term" value="F:heme binding"/>
    <property type="evidence" value="ECO:0007669"/>
    <property type="project" value="InterPro"/>
</dbReference>
<dbReference type="InterPro" id="IPR001128">
    <property type="entry name" value="Cyt_P450"/>
</dbReference>
<evidence type="ECO:0000256" key="20">
    <source>
        <dbReference type="ARBA" id="ARBA00048198"/>
    </source>
</evidence>
<dbReference type="InterPro" id="IPR036396">
    <property type="entry name" value="Cyt_P450_sf"/>
</dbReference>
<dbReference type="EC" id="1.14.14.91" evidence="14"/>
<dbReference type="InterPro" id="IPR017972">
    <property type="entry name" value="Cyt_P450_CS"/>
</dbReference>
<keyword evidence="5 21" id="KW-0349">Heme</keyword>
<feature type="transmembrane region" description="Helical" evidence="22">
    <location>
        <begin position="12"/>
        <end position="43"/>
    </location>
</feature>
<evidence type="ECO:0000256" key="2">
    <source>
        <dbReference type="ARBA" id="ARBA00004370"/>
    </source>
</evidence>
<dbReference type="OrthoDB" id="5978656at2759"/>
<dbReference type="Pfam" id="PF03711">
    <property type="entry name" value="OKR_DC_1_C"/>
    <property type="match status" value="1"/>
</dbReference>
<protein>
    <recommendedName>
        <fullName evidence="15">Trans-cinnamate 4-monooxygenase</fullName>
        <ecNumber evidence="14">1.14.14.91</ecNumber>
    </recommendedName>
    <alternativeName>
        <fullName evidence="16">Cinnamic acid 4-hydroxylase</fullName>
    </alternativeName>
    <alternativeName>
        <fullName evidence="18">Cytochrome P450 73</fullName>
    </alternativeName>
    <alternativeName>
        <fullName evidence="17">Cytochrome P450C4H</fullName>
    </alternativeName>
</protein>
<dbReference type="GO" id="GO:0016020">
    <property type="term" value="C:membrane"/>
    <property type="evidence" value="ECO:0007669"/>
    <property type="project" value="UniProtKB-SubCell"/>
</dbReference>
<evidence type="ECO:0000256" key="3">
    <source>
        <dbReference type="ARBA" id="ARBA00010617"/>
    </source>
</evidence>
<evidence type="ECO:0000259" key="23">
    <source>
        <dbReference type="Pfam" id="PF01276"/>
    </source>
</evidence>
<evidence type="ECO:0000313" key="26">
    <source>
        <dbReference type="Proteomes" id="UP000188268"/>
    </source>
</evidence>
<dbReference type="SUPFAM" id="SSF48264">
    <property type="entry name" value="Cytochrome P450"/>
    <property type="match status" value="1"/>
</dbReference>
<evidence type="ECO:0000256" key="10">
    <source>
        <dbReference type="ARBA" id="ARBA00023004"/>
    </source>
</evidence>
<dbReference type="PROSITE" id="PS00086">
    <property type="entry name" value="CYTOCHROME_P450"/>
    <property type="match status" value="1"/>
</dbReference>
<evidence type="ECO:0000256" key="19">
    <source>
        <dbReference type="ARBA" id="ARBA00045946"/>
    </source>
</evidence>
<evidence type="ECO:0000256" key="15">
    <source>
        <dbReference type="ARBA" id="ARBA00040090"/>
    </source>
</evidence>
<dbReference type="PRINTS" id="PR00463">
    <property type="entry name" value="EP450I"/>
</dbReference>
<keyword evidence="7" id="KW-0210">Decarboxylase</keyword>
<feature type="binding site" description="axial binding residue" evidence="21">
    <location>
        <position position="468"/>
    </location>
    <ligand>
        <name>heme</name>
        <dbReference type="ChEBI" id="CHEBI:30413"/>
    </ligand>
    <ligandPart>
        <name>Fe</name>
        <dbReference type="ChEBI" id="CHEBI:18248"/>
    </ligandPart>
</feature>
<dbReference type="Proteomes" id="UP000188268">
    <property type="component" value="Unassembled WGS sequence"/>
</dbReference>
<evidence type="ECO:0000256" key="12">
    <source>
        <dbReference type="ARBA" id="ARBA00023239"/>
    </source>
</evidence>
<comment type="similarity">
    <text evidence="3">Belongs to the cytochrome P450 family.</text>
</comment>
<dbReference type="AlphaFoldDB" id="A0A1R3G3A4"/>
<evidence type="ECO:0000256" key="16">
    <source>
        <dbReference type="ARBA" id="ARBA00041322"/>
    </source>
</evidence>
<dbReference type="PANTHER" id="PTHR47948">
    <property type="entry name" value="TRANS-CINNAMATE 4-MONOOXYGENASE"/>
    <property type="match status" value="1"/>
</dbReference>
<evidence type="ECO:0000256" key="7">
    <source>
        <dbReference type="ARBA" id="ARBA00022793"/>
    </source>
</evidence>
<dbReference type="PANTHER" id="PTHR47948:SF3">
    <property type="entry name" value="OS02G0467000 PROTEIN"/>
    <property type="match status" value="1"/>
</dbReference>
<evidence type="ECO:0000313" key="25">
    <source>
        <dbReference type="EMBL" id="OMO52537.1"/>
    </source>
</evidence>
<comment type="pathway">
    <text evidence="13">Phenylpropanoid metabolism; trans-4-coumarate biosynthesis; trans-4-coumarate from trans-cinnamate: step 1/1.</text>
</comment>
<comment type="similarity">
    <text evidence="4">Belongs to the Orn/Lys/Arg decarboxylase class-I family.</text>
</comment>
<dbReference type="STRING" id="210143.A0A1R3G3A4"/>
<keyword evidence="11" id="KW-0503">Monooxygenase</keyword>
<dbReference type="Gramene" id="OMO52537">
    <property type="protein sequence ID" value="OMO52537"/>
    <property type="gene ID" value="CCACVL1_29194"/>
</dbReference>
<organism evidence="25 26">
    <name type="scientific">Corchorus capsularis</name>
    <name type="common">Jute</name>
    <dbReference type="NCBI Taxonomy" id="210143"/>
    <lineage>
        <taxon>Eukaryota</taxon>
        <taxon>Viridiplantae</taxon>
        <taxon>Streptophyta</taxon>
        <taxon>Embryophyta</taxon>
        <taxon>Tracheophyta</taxon>
        <taxon>Spermatophyta</taxon>
        <taxon>Magnoliopsida</taxon>
        <taxon>eudicotyledons</taxon>
        <taxon>Gunneridae</taxon>
        <taxon>Pentapetalae</taxon>
        <taxon>rosids</taxon>
        <taxon>malvids</taxon>
        <taxon>Malvales</taxon>
        <taxon>Malvaceae</taxon>
        <taxon>Grewioideae</taxon>
        <taxon>Apeibeae</taxon>
        <taxon>Corchorus</taxon>
    </lineage>
</organism>
<dbReference type="GO" id="GO:0016710">
    <property type="term" value="F:trans-cinnamate 4-monooxygenase activity"/>
    <property type="evidence" value="ECO:0007669"/>
    <property type="project" value="UniProtKB-EC"/>
</dbReference>
<evidence type="ECO:0000256" key="6">
    <source>
        <dbReference type="ARBA" id="ARBA00022723"/>
    </source>
</evidence>
<keyword evidence="8" id="KW-0663">Pyridoxal phosphate</keyword>
<evidence type="ECO:0000256" key="13">
    <source>
        <dbReference type="ARBA" id="ARBA00037893"/>
    </source>
</evidence>
<keyword evidence="26" id="KW-1185">Reference proteome</keyword>
<evidence type="ECO:0000256" key="21">
    <source>
        <dbReference type="PIRSR" id="PIRSR602401-1"/>
    </source>
</evidence>
<dbReference type="SUPFAM" id="SSF53383">
    <property type="entry name" value="PLP-dependent transferases"/>
    <property type="match status" value="1"/>
</dbReference>
<comment type="caution">
    <text evidence="25">The sequence shown here is derived from an EMBL/GenBank/DDBJ whole genome shotgun (WGS) entry which is preliminary data.</text>
</comment>
<keyword evidence="22" id="KW-0472">Membrane</keyword>
<dbReference type="PRINTS" id="PR00385">
    <property type="entry name" value="P450"/>
</dbReference>
<dbReference type="InterPro" id="IPR008286">
    <property type="entry name" value="Prn/Lys/Arg_de-COase_C"/>
</dbReference>
<dbReference type="SUPFAM" id="SSF55904">
    <property type="entry name" value="Ornithine decarboxylase C-terminal domain"/>
    <property type="match status" value="1"/>
</dbReference>
<comment type="catalytic activity">
    <reaction evidence="20">
        <text>(E)-cinnamate + reduced [NADPH--hemoprotein reductase] + O2 = (E)-4-coumarate + oxidized [NADPH--hemoprotein reductase] + H2O + H(+)</text>
        <dbReference type="Rhea" id="RHEA:10608"/>
        <dbReference type="Rhea" id="RHEA-COMP:11964"/>
        <dbReference type="Rhea" id="RHEA-COMP:11965"/>
        <dbReference type="ChEBI" id="CHEBI:12876"/>
        <dbReference type="ChEBI" id="CHEBI:15377"/>
        <dbReference type="ChEBI" id="CHEBI:15378"/>
        <dbReference type="ChEBI" id="CHEBI:15379"/>
        <dbReference type="ChEBI" id="CHEBI:15669"/>
        <dbReference type="ChEBI" id="CHEBI:57618"/>
        <dbReference type="ChEBI" id="CHEBI:58210"/>
        <dbReference type="EC" id="1.14.14.91"/>
    </reaction>
</comment>
<evidence type="ECO:0000256" key="9">
    <source>
        <dbReference type="ARBA" id="ARBA00023002"/>
    </source>
</evidence>
<evidence type="ECO:0000256" key="14">
    <source>
        <dbReference type="ARBA" id="ARBA00038946"/>
    </source>
</evidence>
<name>A0A1R3G3A4_COCAP</name>
<dbReference type="GO" id="GO:0009808">
    <property type="term" value="P:lignin metabolic process"/>
    <property type="evidence" value="ECO:0007669"/>
    <property type="project" value="UniProtKB-ARBA"/>
</dbReference>
<keyword evidence="12" id="KW-0456">Lyase</keyword>
<keyword evidence="9" id="KW-0560">Oxidoreductase</keyword>
<dbReference type="InterPro" id="IPR015424">
    <property type="entry name" value="PyrdxlP-dep_Trfase"/>
</dbReference>
<dbReference type="Gene3D" id="3.40.640.10">
    <property type="entry name" value="Type I PLP-dependent aspartate aminotransferase-like (Major domain)"/>
    <property type="match status" value="1"/>
</dbReference>
<dbReference type="InterPro" id="IPR015421">
    <property type="entry name" value="PyrdxlP-dep_Trfase_major"/>
</dbReference>
<accession>A0A1R3G3A4</accession>
<dbReference type="EMBL" id="AWWV01015494">
    <property type="protein sequence ID" value="OMO52537.1"/>
    <property type="molecule type" value="Genomic_DNA"/>
</dbReference>
<evidence type="ECO:0000256" key="8">
    <source>
        <dbReference type="ARBA" id="ARBA00022898"/>
    </source>
</evidence>
<dbReference type="FunFam" id="1.10.630.10:FF:000013">
    <property type="entry name" value="Trans-cinnamate 4-monooxygenase"/>
    <property type="match status" value="1"/>
</dbReference>
<dbReference type="CDD" id="cd00615">
    <property type="entry name" value="Orn_deC_like"/>
    <property type="match status" value="1"/>
</dbReference>
<reference evidence="25 26" key="1">
    <citation type="submission" date="2013-09" db="EMBL/GenBank/DDBJ databases">
        <title>Corchorus capsularis genome sequencing.</title>
        <authorList>
            <person name="Alam M."/>
            <person name="Haque M.S."/>
            <person name="Islam M.S."/>
            <person name="Emdad E.M."/>
            <person name="Islam M.M."/>
            <person name="Ahmed B."/>
            <person name="Halim A."/>
            <person name="Hossen Q.M.M."/>
            <person name="Hossain M.Z."/>
            <person name="Ahmed R."/>
            <person name="Khan M.M."/>
            <person name="Islam R."/>
            <person name="Rashid M.M."/>
            <person name="Khan S.A."/>
            <person name="Rahman M.S."/>
            <person name="Alam M."/>
        </authorList>
    </citation>
    <scope>NUCLEOTIDE SEQUENCE [LARGE SCALE GENOMIC DNA]</scope>
    <source>
        <strain evidence="26">cv. CVL-1</strain>
        <tissue evidence="25">Whole seedling</tissue>
    </source>
</reference>
<dbReference type="Gene3D" id="1.10.630.10">
    <property type="entry name" value="Cytochrome P450"/>
    <property type="match status" value="1"/>
</dbReference>
<dbReference type="Pfam" id="PF00067">
    <property type="entry name" value="p450"/>
    <property type="match status" value="1"/>
</dbReference>
<evidence type="ECO:0000259" key="24">
    <source>
        <dbReference type="Pfam" id="PF03711"/>
    </source>
</evidence>
<evidence type="ECO:0000256" key="5">
    <source>
        <dbReference type="ARBA" id="ARBA00022617"/>
    </source>
</evidence>
<evidence type="ECO:0000256" key="17">
    <source>
        <dbReference type="ARBA" id="ARBA00042815"/>
    </source>
</evidence>
<evidence type="ECO:0000256" key="18">
    <source>
        <dbReference type="ARBA" id="ARBA00042998"/>
    </source>
</evidence>
<evidence type="ECO:0000256" key="1">
    <source>
        <dbReference type="ARBA" id="ARBA00001971"/>
    </source>
</evidence>
<gene>
    <name evidence="25" type="ORF">CCACVL1_29194</name>
</gene>
<dbReference type="GO" id="GO:0005506">
    <property type="term" value="F:iron ion binding"/>
    <property type="evidence" value="ECO:0007669"/>
    <property type="project" value="InterPro"/>
</dbReference>
<feature type="domain" description="Orn/Lys/Arg decarboxylase C-terminal" evidence="24">
    <location>
        <begin position="978"/>
        <end position="1026"/>
    </location>
</feature>
<keyword evidence="22" id="KW-1133">Transmembrane helix</keyword>
<sequence length="1045" mass="116257">MAHPCKKAILGIITLSLLFILATTKNFSLTLVPVLLVVTYFLLQKRSSSNALPPGPLSVPIFGNWLQVGNDLNHRLLASLAQTYGPVFLLKLGSKNLAVVSDPELASQVLHTQGVEFGSRPRNVVFDIFTGNGQDMVFTVYGDHWRKMRRIMTLPFFTNKVVHNYSNMWEEEMELVVGDLKRDEELVKSKGIVIRKRLQLMLYNIMYRMMFDAKFESMEDPLFVEATRFNSERSRLAQSFEYNYGDFIPLLRPFLRGYLNKCRDLQSRRLAFFNNYYVKKRREIMGANGEKHKISCAIDYIIDAEMKGEINEENVLYIVENINVAAIETTLWSMEWAIAELVNHPNVQQKIRREISQVLKGEAVTESNLLELPYLQATVKETLRLHTPIPLLVPHMNLEEAKLGGFTIPKESKVVVNAWWLANNPKWWENPEEFRPERFLEEESATQAVAGGKVDFRYLPFGMGRRSCPGIILALPILGLIIAKLVTNFEIKAPQGTHKIDGFLLLLLPSSSVTIPSSIFASKERSIHEPGKKQQKGCTKLVIGDKIQNQNAEIVQPNSFPPLVSALKTSAQQNVATFHFPGHNRGRAAPSSLVQLIGLKPFIHDLPELPELDNLFSPDGPILEAQKEAAKLFGASETWFLVGGTTCGIQAAILATCSPGEYLILPRNSHISAISGMVLSGAKPKYIIPEYDCHWDIAGGVTLSQVEKAIKELQMEGEKVAAVFITSPTYHGICSNLTDISKLCHSYGIPVIVDEAHGAHLGFHHKLPLSALQQGADLAVQSTHKVLCSLTQSSMLHMSGNRVDRERICRSLQTLQSTSPSYLLLASLDAARAQLSEKPETIFSNAIDLAIETKNIIRNIPYISELGTPGFSNFPVIDPLRLTFGFWQLGLSGFEADEILDKDHGVICELVGTRSITFAINLGTCKDHIQRLASGINKLSTDSWSLQNKKGKADHWGSAPFTDITMCLNPRESFFARKRKVAIGESLGSICGELICPYPPGIPVLIPGEIITKRALDYLLLVRNKGALITGVSDPLLSSIVICDI</sequence>
<keyword evidence="6 21" id="KW-0479">Metal-binding</keyword>
<dbReference type="Pfam" id="PF01276">
    <property type="entry name" value="OKR_DC_1"/>
    <property type="match status" value="1"/>
</dbReference>
<dbReference type="InterPro" id="IPR002401">
    <property type="entry name" value="Cyt_P450_E_grp-I"/>
</dbReference>
<feature type="domain" description="Orn/Lys/Arg decarboxylases family 1 pyridoxal-P attachment site" evidence="23">
    <location>
        <begin position="561"/>
        <end position="858"/>
    </location>
</feature>
<dbReference type="Gene3D" id="3.90.100.10">
    <property type="entry name" value="Orn/Lys/Arg decarboxylase, C-terminal domain"/>
    <property type="match status" value="1"/>
</dbReference>
<evidence type="ECO:0000256" key="11">
    <source>
        <dbReference type="ARBA" id="ARBA00023033"/>
    </source>
</evidence>